<dbReference type="AlphaFoldDB" id="A0A0A8ZKV7"/>
<reference evidence="1" key="1">
    <citation type="submission" date="2014-09" db="EMBL/GenBank/DDBJ databases">
        <authorList>
            <person name="Magalhaes I.L.F."/>
            <person name="Oliveira U."/>
            <person name="Santos F.R."/>
            <person name="Vidigal T.H.D.A."/>
            <person name="Brescovit A.D."/>
            <person name="Santos A.J."/>
        </authorList>
    </citation>
    <scope>NUCLEOTIDE SEQUENCE</scope>
    <source>
        <tissue evidence="1">Shoot tissue taken approximately 20 cm above the soil surface</tissue>
    </source>
</reference>
<organism evidence="1">
    <name type="scientific">Arundo donax</name>
    <name type="common">Giant reed</name>
    <name type="synonym">Donax arundinaceus</name>
    <dbReference type="NCBI Taxonomy" id="35708"/>
    <lineage>
        <taxon>Eukaryota</taxon>
        <taxon>Viridiplantae</taxon>
        <taxon>Streptophyta</taxon>
        <taxon>Embryophyta</taxon>
        <taxon>Tracheophyta</taxon>
        <taxon>Spermatophyta</taxon>
        <taxon>Magnoliopsida</taxon>
        <taxon>Liliopsida</taxon>
        <taxon>Poales</taxon>
        <taxon>Poaceae</taxon>
        <taxon>PACMAD clade</taxon>
        <taxon>Arundinoideae</taxon>
        <taxon>Arundineae</taxon>
        <taxon>Arundo</taxon>
    </lineage>
</organism>
<name>A0A0A8ZKV7_ARUDO</name>
<sequence>MRRNHIHHAMLLRNCEIFNGIRKIGVSHSKSCPSYFSYHEKTISTRKHN</sequence>
<proteinExistence type="predicted"/>
<accession>A0A0A8ZKV7</accession>
<dbReference type="EMBL" id="GBRH01259572">
    <property type="protein sequence ID" value="JAD38323.1"/>
    <property type="molecule type" value="Transcribed_RNA"/>
</dbReference>
<evidence type="ECO:0000313" key="1">
    <source>
        <dbReference type="EMBL" id="JAD38323.1"/>
    </source>
</evidence>
<protein>
    <submittedName>
        <fullName evidence="1">Uncharacterized protein</fullName>
    </submittedName>
</protein>
<reference evidence="1" key="2">
    <citation type="journal article" date="2015" name="Data Brief">
        <title>Shoot transcriptome of the giant reed, Arundo donax.</title>
        <authorList>
            <person name="Barrero R.A."/>
            <person name="Guerrero F.D."/>
            <person name="Moolhuijzen P."/>
            <person name="Goolsby J.A."/>
            <person name="Tidwell J."/>
            <person name="Bellgard S.E."/>
            <person name="Bellgard M.I."/>
        </authorList>
    </citation>
    <scope>NUCLEOTIDE SEQUENCE</scope>
    <source>
        <tissue evidence="1">Shoot tissue taken approximately 20 cm above the soil surface</tissue>
    </source>
</reference>